<organism evidence="2 3">
    <name type="scientific">Candidatus Roizmanbacteria bacterium CG_4_10_14_0_8_um_filter_39_9</name>
    <dbReference type="NCBI Taxonomy" id="1974829"/>
    <lineage>
        <taxon>Bacteria</taxon>
        <taxon>Candidatus Roizmaniibacteriota</taxon>
    </lineage>
</organism>
<reference evidence="3" key="1">
    <citation type="submission" date="2017-09" db="EMBL/GenBank/DDBJ databases">
        <title>Depth-based differentiation of microbial function through sediment-hosted aquifers and enrichment of novel symbionts in the deep terrestrial subsurface.</title>
        <authorList>
            <person name="Probst A.J."/>
            <person name="Ladd B."/>
            <person name="Jarett J.K."/>
            <person name="Geller-Mcgrath D.E."/>
            <person name="Sieber C.M.K."/>
            <person name="Emerson J.B."/>
            <person name="Anantharaman K."/>
            <person name="Thomas B.C."/>
            <person name="Malmstrom R."/>
            <person name="Stieglmeier M."/>
            <person name="Klingl A."/>
            <person name="Woyke T."/>
            <person name="Ryan C.M."/>
            <person name="Banfield J.F."/>
        </authorList>
    </citation>
    <scope>NUCLEOTIDE SEQUENCE [LARGE SCALE GENOMIC DNA]</scope>
</reference>
<protein>
    <recommendedName>
        <fullName evidence="4">DUF4239 domain-containing protein</fullName>
    </recommendedName>
</protein>
<feature type="transmembrane region" description="Helical" evidence="1">
    <location>
        <begin position="200"/>
        <end position="220"/>
    </location>
</feature>
<feature type="transmembrane region" description="Helical" evidence="1">
    <location>
        <begin position="39"/>
        <end position="58"/>
    </location>
</feature>
<keyword evidence="1" id="KW-0472">Membrane</keyword>
<dbReference type="AlphaFoldDB" id="A0A2M7QE79"/>
<evidence type="ECO:0008006" key="4">
    <source>
        <dbReference type="Google" id="ProtNLM"/>
    </source>
</evidence>
<gene>
    <name evidence="2" type="ORF">COY90_02115</name>
</gene>
<feature type="transmembrane region" description="Helical" evidence="1">
    <location>
        <begin position="174"/>
        <end position="194"/>
    </location>
</feature>
<sequence>MKYTIKSAVIFILYSIIFVFGHFTRILNQSVLINDVNGAGWLYSALAAIFGVLAAFTIQSQSTKWDNLTQSIKNEVSGLRRLLWLSTHGDAIRKKNIQSAVRIYLACVTKTEWKKIDMGERSPELEKSIQNLQEQVYQLGKYSPHLLQSIMIIMERIVESREERMFHSAKRTPFLLKGTIYMGAFIMIFLSYFIGIRNVWLDYLFTGSIALLIILIISVIDDFEHPYRPGAWHVTQREYSDLLSEIV</sequence>
<name>A0A2M7QE79_9BACT</name>
<accession>A0A2M7QE79</accession>
<keyword evidence="1" id="KW-0812">Transmembrane</keyword>
<evidence type="ECO:0000313" key="2">
    <source>
        <dbReference type="EMBL" id="PIY69158.1"/>
    </source>
</evidence>
<evidence type="ECO:0000313" key="3">
    <source>
        <dbReference type="Proteomes" id="UP000230108"/>
    </source>
</evidence>
<feature type="transmembrane region" description="Helical" evidence="1">
    <location>
        <begin position="7"/>
        <end position="27"/>
    </location>
</feature>
<comment type="caution">
    <text evidence="2">The sequence shown here is derived from an EMBL/GenBank/DDBJ whole genome shotgun (WGS) entry which is preliminary data.</text>
</comment>
<dbReference type="InterPro" id="IPR025333">
    <property type="entry name" value="DUF4239"/>
</dbReference>
<dbReference type="Proteomes" id="UP000230108">
    <property type="component" value="Unassembled WGS sequence"/>
</dbReference>
<dbReference type="EMBL" id="PFLF01000047">
    <property type="protein sequence ID" value="PIY69158.1"/>
    <property type="molecule type" value="Genomic_DNA"/>
</dbReference>
<proteinExistence type="predicted"/>
<evidence type="ECO:0000256" key="1">
    <source>
        <dbReference type="SAM" id="Phobius"/>
    </source>
</evidence>
<keyword evidence="1" id="KW-1133">Transmembrane helix</keyword>
<dbReference type="Pfam" id="PF14023">
    <property type="entry name" value="Bestrophin-like"/>
    <property type="match status" value="1"/>
</dbReference>